<keyword evidence="6" id="KW-0028">Amino-acid biosynthesis</keyword>
<dbReference type="SUPFAM" id="SSF56784">
    <property type="entry name" value="HAD-like"/>
    <property type="match status" value="1"/>
</dbReference>
<dbReference type="PANTHER" id="PTHR43344">
    <property type="entry name" value="PHOSPHOSERINE PHOSPHATASE"/>
    <property type="match status" value="1"/>
</dbReference>
<evidence type="ECO:0000256" key="2">
    <source>
        <dbReference type="ARBA" id="ARBA00005135"/>
    </source>
</evidence>
<dbReference type="GO" id="GO:0016787">
    <property type="term" value="F:hydrolase activity"/>
    <property type="evidence" value="ECO:0007669"/>
    <property type="project" value="UniProtKB-KW"/>
</dbReference>
<evidence type="ECO:0000256" key="8">
    <source>
        <dbReference type="ARBA" id="ARBA00022801"/>
    </source>
</evidence>
<dbReference type="RefSeq" id="WP_274151276.1">
    <property type="nucleotide sequence ID" value="NZ_CP117811.1"/>
</dbReference>
<dbReference type="Pfam" id="PF00702">
    <property type="entry name" value="Hydrolase"/>
    <property type="match status" value="1"/>
</dbReference>
<evidence type="ECO:0000256" key="3">
    <source>
        <dbReference type="ARBA" id="ARBA00009184"/>
    </source>
</evidence>
<organism evidence="14 15">
    <name type="scientific">Lentisphaera profundi</name>
    <dbReference type="NCBI Taxonomy" id="1658616"/>
    <lineage>
        <taxon>Bacteria</taxon>
        <taxon>Pseudomonadati</taxon>
        <taxon>Lentisphaerota</taxon>
        <taxon>Lentisphaeria</taxon>
        <taxon>Lentisphaerales</taxon>
        <taxon>Lentisphaeraceae</taxon>
        <taxon>Lentisphaera</taxon>
    </lineage>
</organism>
<evidence type="ECO:0000313" key="14">
    <source>
        <dbReference type="EMBL" id="WDE97097.1"/>
    </source>
</evidence>
<dbReference type="SFLD" id="SFLDG01136">
    <property type="entry name" value="C1.6:_Phosphoserine_Phosphatas"/>
    <property type="match status" value="1"/>
</dbReference>
<dbReference type="NCBIfam" id="TIGR01488">
    <property type="entry name" value="HAD-SF-IB"/>
    <property type="match status" value="1"/>
</dbReference>
<gene>
    <name evidence="14" type="primary">serB</name>
    <name evidence="14" type="ORF">PQO03_03890</name>
</gene>
<evidence type="ECO:0000256" key="9">
    <source>
        <dbReference type="ARBA" id="ARBA00022842"/>
    </source>
</evidence>
<dbReference type="Gene3D" id="3.40.50.1000">
    <property type="entry name" value="HAD superfamily/HAD-like"/>
    <property type="match status" value="1"/>
</dbReference>
<evidence type="ECO:0000256" key="5">
    <source>
        <dbReference type="ARBA" id="ARBA00015196"/>
    </source>
</evidence>
<dbReference type="InterPro" id="IPR036412">
    <property type="entry name" value="HAD-like_sf"/>
</dbReference>
<keyword evidence="7" id="KW-0479">Metal-binding</keyword>
<comment type="pathway">
    <text evidence="2">Amino-acid biosynthesis; L-serine biosynthesis; L-serine from 3-phospho-D-glycerate: step 3/3.</text>
</comment>
<evidence type="ECO:0000256" key="13">
    <source>
        <dbReference type="ARBA" id="ARBA00048523"/>
    </source>
</evidence>
<dbReference type="SFLD" id="SFLDG01137">
    <property type="entry name" value="C1.6.1:_Phosphoserine_Phosphat"/>
    <property type="match status" value="1"/>
</dbReference>
<protein>
    <recommendedName>
        <fullName evidence="5">Phosphoserine phosphatase</fullName>
        <ecNumber evidence="4">3.1.3.3</ecNumber>
    </recommendedName>
    <alternativeName>
        <fullName evidence="11">O-phosphoserine phosphohydrolase</fullName>
    </alternativeName>
</protein>
<proteinExistence type="inferred from homology"/>
<dbReference type="EMBL" id="CP117811">
    <property type="protein sequence ID" value="WDE97097.1"/>
    <property type="molecule type" value="Genomic_DNA"/>
</dbReference>
<sequence length="295" mass="32653">MKYDFFLITPFNDSASSKSAVEYFFQSREMDFTLAEEKNNDIYNCFIYHLELEDEKIKILQEQLLTKLQENSKSDGVILPRDYFKNQSGFIAFDMDSTLIECECIDELAVKAGVGDEVKKVTAAAMRGELDFSESFVKRLSLLDGLKLSALDELKDELPLMAGMESLVTKLVASPWKTAVFSGGFTYFADSLQERFGFDYVRANVLECGPEALTGKHIGGIVDSQVKKESLLELAAKENIDPAFTVAVGDGANDLPMIHTSGQGFAFHAKPIVCAEAPNAVKNCDLSALEFILNL</sequence>
<dbReference type="InterPro" id="IPR050582">
    <property type="entry name" value="HAD-like_SerB"/>
</dbReference>
<reference evidence="14 15" key="1">
    <citation type="submission" date="2023-02" db="EMBL/GenBank/DDBJ databases">
        <title>Genome sequence of Lentisphaera profundi SAORIC-696.</title>
        <authorList>
            <person name="Kim e."/>
            <person name="Cho J.-C."/>
            <person name="Choi A."/>
            <person name="Kang I."/>
        </authorList>
    </citation>
    <scope>NUCLEOTIDE SEQUENCE [LARGE SCALE GENOMIC DNA]</scope>
    <source>
        <strain evidence="14 15">SAORIC-696</strain>
    </source>
</reference>
<accession>A0ABY7VSS8</accession>
<comment type="cofactor">
    <cofactor evidence="1">
        <name>Mg(2+)</name>
        <dbReference type="ChEBI" id="CHEBI:18420"/>
    </cofactor>
</comment>
<dbReference type="EC" id="3.1.3.3" evidence="4"/>
<dbReference type="SFLD" id="SFLDF00029">
    <property type="entry name" value="phosphoserine_phosphatase"/>
    <property type="match status" value="1"/>
</dbReference>
<evidence type="ECO:0000256" key="1">
    <source>
        <dbReference type="ARBA" id="ARBA00001946"/>
    </source>
</evidence>
<dbReference type="InterPro" id="IPR023214">
    <property type="entry name" value="HAD_sf"/>
</dbReference>
<dbReference type="SFLD" id="SFLDS00003">
    <property type="entry name" value="Haloacid_Dehalogenase"/>
    <property type="match status" value="1"/>
</dbReference>
<evidence type="ECO:0000256" key="7">
    <source>
        <dbReference type="ARBA" id="ARBA00022723"/>
    </source>
</evidence>
<dbReference type="InterPro" id="IPR004469">
    <property type="entry name" value="PSP"/>
</dbReference>
<name>A0ABY7VSS8_9BACT</name>
<keyword evidence="10" id="KW-0718">Serine biosynthesis</keyword>
<evidence type="ECO:0000313" key="15">
    <source>
        <dbReference type="Proteomes" id="UP001214250"/>
    </source>
</evidence>
<dbReference type="PANTHER" id="PTHR43344:SF2">
    <property type="entry name" value="PHOSPHOSERINE PHOSPHATASE"/>
    <property type="match status" value="1"/>
</dbReference>
<keyword evidence="9" id="KW-0460">Magnesium</keyword>
<evidence type="ECO:0000256" key="12">
    <source>
        <dbReference type="ARBA" id="ARBA00048138"/>
    </source>
</evidence>
<comment type="catalytic activity">
    <reaction evidence="12">
        <text>O-phospho-L-serine + H2O = L-serine + phosphate</text>
        <dbReference type="Rhea" id="RHEA:21208"/>
        <dbReference type="ChEBI" id="CHEBI:15377"/>
        <dbReference type="ChEBI" id="CHEBI:33384"/>
        <dbReference type="ChEBI" id="CHEBI:43474"/>
        <dbReference type="ChEBI" id="CHEBI:57524"/>
        <dbReference type="EC" id="3.1.3.3"/>
    </reaction>
</comment>
<evidence type="ECO:0000256" key="10">
    <source>
        <dbReference type="ARBA" id="ARBA00023299"/>
    </source>
</evidence>
<evidence type="ECO:0000256" key="6">
    <source>
        <dbReference type="ARBA" id="ARBA00022605"/>
    </source>
</evidence>
<dbReference type="Proteomes" id="UP001214250">
    <property type="component" value="Chromosome 1"/>
</dbReference>
<dbReference type="CDD" id="cd07500">
    <property type="entry name" value="HAD_PSP"/>
    <property type="match status" value="1"/>
</dbReference>
<comment type="catalytic activity">
    <reaction evidence="13">
        <text>O-phospho-D-serine + H2O = D-serine + phosphate</text>
        <dbReference type="Rhea" id="RHEA:24873"/>
        <dbReference type="ChEBI" id="CHEBI:15377"/>
        <dbReference type="ChEBI" id="CHEBI:35247"/>
        <dbReference type="ChEBI" id="CHEBI:43474"/>
        <dbReference type="ChEBI" id="CHEBI:58680"/>
        <dbReference type="EC" id="3.1.3.3"/>
    </reaction>
</comment>
<evidence type="ECO:0000256" key="4">
    <source>
        <dbReference type="ARBA" id="ARBA00012640"/>
    </source>
</evidence>
<dbReference type="NCBIfam" id="TIGR00338">
    <property type="entry name" value="serB"/>
    <property type="match status" value="1"/>
</dbReference>
<evidence type="ECO:0000256" key="11">
    <source>
        <dbReference type="ARBA" id="ARBA00031693"/>
    </source>
</evidence>
<keyword evidence="15" id="KW-1185">Reference proteome</keyword>
<comment type="similarity">
    <text evidence="3">Belongs to the HAD-like hydrolase superfamily. SerB family.</text>
</comment>
<keyword evidence="8 14" id="KW-0378">Hydrolase</keyword>